<protein>
    <recommendedName>
        <fullName evidence="2">Methyltransferase type 11 domain-containing protein</fullName>
    </recommendedName>
</protein>
<dbReference type="Gene3D" id="3.40.50.150">
    <property type="entry name" value="Vaccinia Virus protein VP39"/>
    <property type="match status" value="1"/>
</dbReference>
<comment type="caution">
    <text evidence="1">The sequence shown here is derived from an EMBL/GenBank/DDBJ whole genome shotgun (WGS) entry which is preliminary data.</text>
</comment>
<evidence type="ECO:0000313" key="1">
    <source>
        <dbReference type="EMBL" id="EKD29366.1"/>
    </source>
</evidence>
<gene>
    <name evidence="1" type="ORF">ACD_78C00435G0003</name>
</gene>
<reference evidence="1" key="1">
    <citation type="journal article" date="2012" name="Science">
        <title>Fermentation, hydrogen, and sulfur metabolism in multiple uncultivated bacterial phyla.</title>
        <authorList>
            <person name="Wrighton K.C."/>
            <person name="Thomas B.C."/>
            <person name="Sharon I."/>
            <person name="Miller C.S."/>
            <person name="Castelle C.J."/>
            <person name="VerBerkmoes N.C."/>
            <person name="Wilkins M.J."/>
            <person name="Hettich R.L."/>
            <person name="Lipton M.S."/>
            <person name="Williams K.H."/>
            <person name="Long P.E."/>
            <person name="Banfield J.F."/>
        </authorList>
    </citation>
    <scope>NUCLEOTIDE SEQUENCE [LARGE SCALE GENOMIC DNA]</scope>
</reference>
<organism evidence="1">
    <name type="scientific">uncultured bacterium</name>
    <name type="common">gcode 4</name>
    <dbReference type="NCBI Taxonomy" id="1234023"/>
    <lineage>
        <taxon>Bacteria</taxon>
        <taxon>environmental samples</taxon>
    </lineage>
</organism>
<dbReference type="EMBL" id="AMFJ01034435">
    <property type="protein sequence ID" value="EKD29366.1"/>
    <property type="molecule type" value="Genomic_DNA"/>
</dbReference>
<dbReference type="AlphaFoldDB" id="K1XWN4"/>
<accession>K1XWN4</accession>
<sequence>MIALDIGAGNTSFGKDLRRLNPQITTVICADPYIKKDFEEYWSIGSLLEVTVHNAYAALSRLTKVSTPWEVEKVVRKSKKGIFKAIATYENTGLPDESVDILTLNSPNPLFPPSEDDFLEFHRVLKKWGIFYFGHSTDIRHTFDEEHMILVGKWSYSYRGNKRGILPEYNLIFPMSPVIASNIITRHLWERWHRAGIEHMYHPSRWEGPRLHPNWRAWVKK</sequence>
<dbReference type="SUPFAM" id="SSF53335">
    <property type="entry name" value="S-adenosyl-L-methionine-dependent methyltransferases"/>
    <property type="match status" value="1"/>
</dbReference>
<proteinExistence type="predicted"/>
<evidence type="ECO:0008006" key="2">
    <source>
        <dbReference type="Google" id="ProtNLM"/>
    </source>
</evidence>
<dbReference type="InterPro" id="IPR029063">
    <property type="entry name" value="SAM-dependent_MTases_sf"/>
</dbReference>
<name>K1XWN4_9BACT</name>